<sequence length="741" mass="82871">MRAAQQYSGNKGHCLNVNAMADERIAGPEPEASGSSQLTAGCLFALCTRSPTEVCQLLSNLAVHNRVLWHIDLHLREDHRDDVGELSVVKVPGIKGEAQYKENDRSAQYLATAVLRHLFEVHRCIVAVEVNDVVARTNYLLRALSATSSLKRVTVLRFDDAGPISTLESWLVTVFNLTGKRVFLSRTDSTCIGASLNAVAILLQRADPGIKALDLAALDIPHPALRRRIISALHRNRTIEELAVSYQVFTCTSATPCTPEKPFARYLTRNNPTLRKLTIKARHLDTVTHSQLTGLIRALSRLSTLEELNLEVHFRTGEYERLAQVVADSTSLRSFSMRYAPCCQKWSLRTDVLLFDTYQAPRPWLWAIRISRSLREVTVDMSWCRSSQCADFIRGIAHRSDIDRVTLLNVSAYGGLAEICRELRGYAPHRKVVVDTLHVGQSAFRTLLNSPEVNSVALNTHPFWQAHDLAAALGALRTCNHVTSLCLRLDCFTEDLYGVIEFYVRDVSTLRDLELYLFAGCYDESNERCIEGVAAIAEAASANRNISKLALRTVALRAEHYRRLADRVLENEGLRELSVIVLSFSFSDIFLSRLLPGLRSNYNLVRLELGQTPGGSISVAMATAQNIVQRNRSIERRAIRFVMGDHDPYFARVVELAAERPGFARAVAAEAGVAEVAATIQQALRLVRLTDMNEYMKITGVVKRRVCCEASDGRKQLTDLPRDFLLRVRQHLKLADVLTDI</sequence>
<protein>
    <submittedName>
        <fullName evidence="1">Uncharacterized protein</fullName>
    </submittedName>
</protein>
<gene>
    <name evidence="1" type="ORF">HPB50_005620</name>
</gene>
<dbReference type="Proteomes" id="UP000821845">
    <property type="component" value="Chromosome 7"/>
</dbReference>
<organism evidence="1 2">
    <name type="scientific">Hyalomma asiaticum</name>
    <name type="common">Tick</name>
    <dbReference type="NCBI Taxonomy" id="266040"/>
    <lineage>
        <taxon>Eukaryota</taxon>
        <taxon>Metazoa</taxon>
        <taxon>Ecdysozoa</taxon>
        <taxon>Arthropoda</taxon>
        <taxon>Chelicerata</taxon>
        <taxon>Arachnida</taxon>
        <taxon>Acari</taxon>
        <taxon>Parasitiformes</taxon>
        <taxon>Ixodida</taxon>
        <taxon>Ixodoidea</taxon>
        <taxon>Ixodidae</taxon>
        <taxon>Hyalomminae</taxon>
        <taxon>Hyalomma</taxon>
    </lineage>
</organism>
<comment type="caution">
    <text evidence="1">The sequence shown here is derived from an EMBL/GenBank/DDBJ whole genome shotgun (WGS) entry which is preliminary data.</text>
</comment>
<name>A0ACB7RVN0_HYAAI</name>
<evidence type="ECO:0000313" key="2">
    <source>
        <dbReference type="Proteomes" id="UP000821845"/>
    </source>
</evidence>
<accession>A0ACB7RVN0</accession>
<reference evidence="1" key="1">
    <citation type="submission" date="2020-05" db="EMBL/GenBank/DDBJ databases">
        <title>Large-scale comparative analyses of tick genomes elucidate their genetic diversity and vector capacities.</title>
        <authorList>
            <person name="Jia N."/>
            <person name="Wang J."/>
            <person name="Shi W."/>
            <person name="Du L."/>
            <person name="Sun Y."/>
            <person name="Zhan W."/>
            <person name="Jiang J."/>
            <person name="Wang Q."/>
            <person name="Zhang B."/>
            <person name="Ji P."/>
            <person name="Sakyi L.B."/>
            <person name="Cui X."/>
            <person name="Yuan T."/>
            <person name="Jiang B."/>
            <person name="Yang W."/>
            <person name="Lam T.T.-Y."/>
            <person name="Chang Q."/>
            <person name="Ding S."/>
            <person name="Wang X."/>
            <person name="Zhu J."/>
            <person name="Ruan X."/>
            <person name="Zhao L."/>
            <person name="Wei J."/>
            <person name="Que T."/>
            <person name="Du C."/>
            <person name="Cheng J."/>
            <person name="Dai P."/>
            <person name="Han X."/>
            <person name="Huang E."/>
            <person name="Gao Y."/>
            <person name="Liu J."/>
            <person name="Shao H."/>
            <person name="Ye R."/>
            <person name="Li L."/>
            <person name="Wei W."/>
            <person name="Wang X."/>
            <person name="Wang C."/>
            <person name="Yang T."/>
            <person name="Huo Q."/>
            <person name="Li W."/>
            <person name="Guo W."/>
            <person name="Chen H."/>
            <person name="Zhou L."/>
            <person name="Ni X."/>
            <person name="Tian J."/>
            <person name="Zhou Y."/>
            <person name="Sheng Y."/>
            <person name="Liu T."/>
            <person name="Pan Y."/>
            <person name="Xia L."/>
            <person name="Li J."/>
            <person name="Zhao F."/>
            <person name="Cao W."/>
        </authorList>
    </citation>
    <scope>NUCLEOTIDE SEQUENCE</scope>
    <source>
        <strain evidence="1">Hyas-2018</strain>
    </source>
</reference>
<dbReference type="EMBL" id="CM023487">
    <property type="protein sequence ID" value="KAH6925443.1"/>
    <property type="molecule type" value="Genomic_DNA"/>
</dbReference>
<evidence type="ECO:0000313" key="1">
    <source>
        <dbReference type="EMBL" id="KAH6925443.1"/>
    </source>
</evidence>
<keyword evidence="2" id="KW-1185">Reference proteome</keyword>
<proteinExistence type="predicted"/>